<protein>
    <submittedName>
        <fullName evidence="2">Oidioi.mRNA.OKI2018_I69.chr1.g1442.t1.cds</fullName>
    </submittedName>
</protein>
<dbReference type="Proteomes" id="UP001158576">
    <property type="component" value="Chromosome 1"/>
</dbReference>
<gene>
    <name evidence="2" type="ORF">OKIOD_LOCUS10207</name>
</gene>
<evidence type="ECO:0000313" key="2">
    <source>
        <dbReference type="EMBL" id="CAG5104674.1"/>
    </source>
</evidence>
<sequence>MEKILSETEQTTTTTDFTTTTTVSTSITTSSTTQTATTTVSINETESEKSETDVELPPFFKNFTESGIETNSSVILKSHQNSTIIEEELEIVQLVRVAAPTPDSVKGTLPSLILSTVILVLFSIF</sequence>
<reference evidence="2 3" key="1">
    <citation type="submission" date="2021-04" db="EMBL/GenBank/DDBJ databases">
        <authorList>
            <person name="Bliznina A."/>
        </authorList>
    </citation>
    <scope>NUCLEOTIDE SEQUENCE [LARGE SCALE GENOMIC DNA]</scope>
</reference>
<feature type="region of interest" description="Disordered" evidence="1">
    <location>
        <begin position="1"/>
        <end position="56"/>
    </location>
</feature>
<keyword evidence="3" id="KW-1185">Reference proteome</keyword>
<evidence type="ECO:0000313" key="3">
    <source>
        <dbReference type="Proteomes" id="UP001158576"/>
    </source>
</evidence>
<evidence type="ECO:0000256" key="1">
    <source>
        <dbReference type="SAM" id="MobiDB-lite"/>
    </source>
</evidence>
<name>A0ABN7SPM1_OIKDI</name>
<organism evidence="2 3">
    <name type="scientific">Oikopleura dioica</name>
    <name type="common">Tunicate</name>
    <dbReference type="NCBI Taxonomy" id="34765"/>
    <lineage>
        <taxon>Eukaryota</taxon>
        <taxon>Metazoa</taxon>
        <taxon>Chordata</taxon>
        <taxon>Tunicata</taxon>
        <taxon>Appendicularia</taxon>
        <taxon>Copelata</taxon>
        <taxon>Oikopleuridae</taxon>
        <taxon>Oikopleura</taxon>
    </lineage>
</organism>
<accession>A0ABN7SPM1</accession>
<dbReference type="EMBL" id="OU015566">
    <property type="protein sequence ID" value="CAG5104674.1"/>
    <property type="molecule type" value="Genomic_DNA"/>
</dbReference>
<feature type="compositionally biased region" description="Low complexity" evidence="1">
    <location>
        <begin position="7"/>
        <end position="42"/>
    </location>
</feature>
<proteinExistence type="predicted"/>